<accession>A0A2S4N797</accession>
<reference evidence="1 2" key="1">
    <citation type="submission" date="2018-01" db="EMBL/GenBank/DDBJ databases">
        <title>Genomic Encyclopedia of Type Strains, Phase I: the one thousand microbial genomes (KMG-I) project.</title>
        <authorList>
            <person name="Goeker M."/>
        </authorList>
    </citation>
    <scope>NUCLEOTIDE SEQUENCE [LARGE SCALE GENOMIC DNA]</scope>
    <source>
        <strain evidence="1 2">DSM 17960</strain>
    </source>
</reference>
<dbReference type="EMBL" id="PQNY01000009">
    <property type="protein sequence ID" value="POS01589.1"/>
    <property type="molecule type" value="Genomic_DNA"/>
</dbReference>
<dbReference type="OrthoDB" id="1315667at2"/>
<gene>
    <name evidence="1" type="ORF">Q361_10949</name>
</gene>
<dbReference type="Proteomes" id="UP000237056">
    <property type="component" value="Unassembled WGS sequence"/>
</dbReference>
<evidence type="ECO:0000313" key="1">
    <source>
        <dbReference type="EMBL" id="POS01589.1"/>
    </source>
</evidence>
<proteinExistence type="predicted"/>
<comment type="caution">
    <text evidence="1">The sequence shown here is derived from an EMBL/GenBank/DDBJ whole genome shotgun (WGS) entry which is preliminary data.</text>
</comment>
<protein>
    <submittedName>
        <fullName evidence="1">Uncharacterized protein</fullName>
    </submittedName>
</protein>
<organism evidence="1 2">
    <name type="scientific">Flavobacterium croceum DSM 17960</name>
    <dbReference type="NCBI Taxonomy" id="1121886"/>
    <lineage>
        <taxon>Bacteria</taxon>
        <taxon>Pseudomonadati</taxon>
        <taxon>Bacteroidota</taxon>
        <taxon>Flavobacteriia</taxon>
        <taxon>Flavobacteriales</taxon>
        <taxon>Flavobacteriaceae</taxon>
        <taxon>Flavobacterium</taxon>
    </lineage>
</organism>
<evidence type="ECO:0000313" key="2">
    <source>
        <dbReference type="Proteomes" id="UP000237056"/>
    </source>
</evidence>
<name>A0A2S4N797_9FLAO</name>
<dbReference type="AlphaFoldDB" id="A0A2S4N797"/>
<dbReference type="RefSeq" id="WP_103726186.1">
    <property type="nucleotide sequence ID" value="NZ_PQNY01000009.1"/>
</dbReference>
<sequence>MLQNIFDIPLNKASIDSMTVFVELDKIIVKDYKLVTPYKVFYDDTAEIIDELHNPRPVYLETDGIKFRFSKVVWTHPKTKETKEMICITVSTKMLKYKYFQGLNKDNVTDVVNFINSHGIIEITVDTFLQSTVNDIDLCVNYHLEFNAYKSALVMLHHMVKQSKKHLVEIFPKRENMRVDDNFGLTFSKRETASIGNPFVKFYNKAFELINNSTEFYNAFIFPQIKQGLKIDNIIRKEMTIKNAKHKDNVLKKHVTSVEKLQTVNDLFTLSQIELDTICNVQLKYYYEKREFSVSSDLSPMDKLISYYMFELVQKGCDKVALLYPLKLIDCKRTRSRTKKKIEQLMDITFTENYMENKLKENSLSNQFIKMLEIW</sequence>
<keyword evidence="2" id="KW-1185">Reference proteome</keyword>